<evidence type="ECO:0000313" key="1">
    <source>
        <dbReference type="EMBL" id="SDP59155.1"/>
    </source>
</evidence>
<reference evidence="2" key="1">
    <citation type="submission" date="2016-10" db="EMBL/GenBank/DDBJ databases">
        <authorList>
            <person name="Varghese N."/>
            <person name="Submissions S."/>
        </authorList>
    </citation>
    <scope>NUCLEOTIDE SEQUENCE [LARGE SCALE GENOMIC DNA]</scope>
    <source>
        <strain evidence="2">IBRC-M10078</strain>
    </source>
</reference>
<dbReference type="Pfam" id="PF11148">
    <property type="entry name" value="DUF2922"/>
    <property type="match status" value="1"/>
</dbReference>
<keyword evidence="2" id="KW-1185">Reference proteome</keyword>
<evidence type="ECO:0008006" key="3">
    <source>
        <dbReference type="Google" id="ProtNLM"/>
    </source>
</evidence>
<dbReference type="Proteomes" id="UP000199159">
    <property type="component" value="Unassembled WGS sequence"/>
</dbReference>
<gene>
    <name evidence="1" type="ORF">SAMN05216565_10435</name>
</gene>
<dbReference type="STRING" id="930152.SAMN05216565_10435"/>
<proteinExistence type="predicted"/>
<dbReference type="OrthoDB" id="2454247at2"/>
<protein>
    <recommendedName>
        <fullName evidence="3">DUF2922 domain-containing protein</fullName>
    </recommendedName>
</protein>
<sequence>MAKTLEMSFGTADGKVAKLSIENPIEPVDQIALATAMDAIIAANVFYSAGGDFTDKRGARVVERNVIDVVIG</sequence>
<dbReference type="EMBL" id="FNJU01000004">
    <property type="protein sequence ID" value="SDP59155.1"/>
    <property type="molecule type" value="Genomic_DNA"/>
</dbReference>
<name>A0A1H0TZG7_9BACI</name>
<evidence type="ECO:0000313" key="2">
    <source>
        <dbReference type="Proteomes" id="UP000199159"/>
    </source>
</evidence>
<dbReference type="InterPro" id="IPR021321">
    <property type="entry name" value="DUF2922"/>
</dbReference>
<dbReference type="AlphaFoldDB" id="A0A1H0TZG7"/>
<organism evidence="1 2">
    <name type="scientific">Litchfieldia salsa</name>
    <dbReference type="NCBI Taxonomy" id="930152"/>
    <lineage>
        <taxon>Bacteria</taxon>
        <taxon>Bacillati</taxon>
        <taxon>Bacillota</taxon>
        <taxon>Bacilli</taxon>
        <taxon>Bacillales</taxon>
        <taxon>Bacillaceae</taxon>
        <taxon>Litchfieldia</taxon>
    </lineage>
</organism>
<dbReference type="RefSeq" id="WP_090853089.1">
    <property type="nucleotide sequence ID" value="NZ_FNJU01000004.1"/>
</dbReference>
<accession>A0A1H0TZG7</accession>